<dbReference type="SUPFAM" id="SSF56112">
    <property type="entry name" value="Protein kinase-like (PK-like)"/>
    <property type="match status" value="1"/>
</dbReference>
<organism evidence="2 3">
    <name type="scientific">Chitiniphilus eburneus</name>
    <dbReference type="NCBI Taxonomy" id="2571148"/>
    <lineage>
        <taxon>Bacteria</taxon>
        <taxon>Pseudomonadati</taxon>
        <taxon>Pseudomonadota</taxon>
        <taxon>Betaproteobacteria</taxon>
        <taxon>Neisseriales</taxon>
        <taxon>Chitinibacteraceae</taxon>
        <taxon>Chitiniphilus</taxon>
    </lineage>
</organism>
<name>A0A4U0QC09_9NEIS</name>
<feature type="domain" description="Aminoglycoside phosphotransferase" evidence="1">
    <location>
        <begin position="37"/>
        <end position="259"/>
    </location>
</feature>
<dbReference type="Pfam" id="PF01636">
    <property type="entry name" value="APH"/>
    <property type="match status" value="1"/>
</dbReference>
<dbReference type="GO" id="GO:0016740">
    <property type="term" value="F:transferase activity"/>
    <property type="evidence" value="ECO:0007669"/>
    <property type="project" value="UniProtKB-KW"/>
</dbReference>
<dbReference type="Gene3D" id="3.30.200.20">
    <property type="entry name" value="Phosphorylase Kinase, domain 1"/>
    <property type="match status" value="1"/>
</dbReference>
<dbReference type="OrthoDB" id="9809275at2"/>
<sequence length="343" mass="38969">MQQTNVNDSPNADARRQTLRHWLATVTDTQPLSLEAGGSDASVRHYWRARLPDRSVLVMDADPAQFDVAPFLARQAELVAAGIRVPAVLAQDAAQGFVLLEDLGTQELTPLLDGPAVARDWYLKAIDLLVRMQAGLASAHLPVFDAGFQRREMEICREWYVGVHLGCQLDERQLAVWERSLALIVARNTAQPMLFMHRDYHSRNLMVVGNELAVLDFQDAVHGPVAYDLMSLLRDAYIDWSEDFVLDLAIRYWERARAEGVPVHADFGDFYAAFEWQGLQRHLKVLGLFARLKHRDGKDRYLADIPRVFGYVRAVCRRYSELTPLGRLLLDLHGERETVGYTF</sequence>
<protein>
    <submittedName>
        <fullName evidence="2">Aminoglycoside phosphotransferase</fullName>
    </submittedName>
</protein>
<accession>A0A4U0QC09</accession>
<dbReference type="Proteomes" id="UP000310016">
    <property type="component" value="Unassembled WGS sequence"/>
</dbReference>
<dbReference type="EMBL" id="SUMF01000001">
    <property type="protein sequence ID" value="TJZ78929.1"/>
    <property type="molecule type" value="Genomic_DNA"/>
</dbReference>
<evidence type="ECO:0000313" key="3">
    <source>
        <dbReference type="Proteomes" id="UP000310016"/>
    </source>
</evidence>
<evidence type="ECO:0000313" key="2">
    <source>
        <dbReference type="EMBL" id="TJZ78929.1"/>
    </source>
</evidence>
<keyword evidence="3" id="KW-1185">Reference proteome</keyword>
<comment type="caution">
    <text evidence="2">The sequence shown here is derived from an EMBL/GenBank/DDBJ whole genome shotgun (WGS) entry which is preliminary data.</text>
</comment>
<dbReference type="InterPro" id="IPR002575">
    <property type="entry name" value="Aminoglycoside_PTrfase"/>
</dbReference>
<evidence type="ECO:0000259" key="1">
    <source>
        <dbReference type="Pfam" id="PF01636"/>
    </source>
</evidence>
<reference evidence="2 3" key="1">
    <citation type="submission" date="2019-04" db="EMBL/GenBank/DDBJ databases">
        <title>Chitiniphilus eburnea sp. nov., a novel chitinolytic bacterium isolated from aquaculture sludge.</title>
        <authorList>
            <person name="Sheng M."/>
        </authorList>
    </citation>
    <scope>NUCLEOTIDE SEQUENCE [LARGE SCALE GENOMIC DNA]</scope>
    <source>
        <strain evidence="2 3">HX-2-15</strain>
    </source>
</reference>
<proteinExistence type="predicted"/>
<keyword evidence="2" id="KW-0808">Transferase</keyword>
<dbReference type="AlphaFoldDB" id="A0A4U0QC09"/>
<dbReference type="Gene3D" id="3.90.1200.10">
    <property type="match status" value="1"/>
</dbReference>
<gene>
    <name evidence="2" type="ORF">FAZ21_01190</name>
</gene>
<dbReference type="InterPro" id="IPR011009">
    <property type="entry name" value="Kinase-like_dom_sf"/>
</dbReference>